<evidence type="ECO:0008006" key="3">
    <source>
        <dbReference type="Google" id="ProtNLM"/>
    </source>
</evidence>
<reference evidence="1 2" key="1">
    <citation type="submission" date="2023-07" db="EMBL/GenBank/DDBJ databases">
        <title>Genomic Encyclopedia of Type Strains, Phase IV (KMG-IV): sequencing the most valuable type-strain genomes for metagenomic binning, comparative biology and taxonomic classification.</title>
        <authorList>
            <person name="Goeker M."/>
        </authorList>
    </citation>
    <scope>NUCLEOTIDE SEQUENCE [LARGE SCALE GENOMIC DNA]</scope>
    <source>
        <strain evidence="1 2">DSM 29005</strain>
    </source>
</reference>
<comment type="caution">
    <text evidence="1">The sequence shown here is derived from an EMBL/GenBank/DDBJ whole genome shotgun (WGS) entry which is preliminary data.</text>
</comment>
<keyword evidence="2" id="KW-1185">Reference proteome</keyword>
<gene>
    <name evidence="1" type="ORF">J2S19_000569</name>
</gene>
<sequence length="34" mass="3931">MKTKTITALKKKGLHKSNEHQYINALKKRSSSFL</sequence>
<organism evidence="1 2">
    <name type="scientific">Metabacillus malikii</name>
    <dbReference type="NCBI Taxonomy" id="1504265"/>
    <lineage>
        <taxon>Bacteria</taxon>
        <taxon>Bacillati</taxon>
        <taxon>Bacillota</taxon>
        <taxon>Bacilli</taxon>
        <taxon>Bacillales</taxon>
        <taxon>Bacillaceae</taxon>
        <taxon>Metabacillus</taxon>
    </lineage>
</organism>
<accession>A0ABT9ZAP0</accession>
<evidence type="ECO:0000313" key="2">
    <source>
        <dbReference type="Proteomes" id="UP001234495"/>
    </source>
</evidence>
<name>A0ABT9ZAP0_9BACI</name>
<dbReference type="Proteomes" id="UP001234495">
    <property type="component" value="Unassembled WGS sequence"/>
</dbReference>
<dbReference type="EMBL" id="JAUSUD010000002">
    <property type="protein sequence ID" value="MDQ0229318.1"/>
    <property type="molecule type" value="Genomic_DNA"/>
</dbReference>
<proteinExistence type="predicted"/>
<protein>
    <recommendedName>
        <fullName evidence="3">Fur-regulated basic protein FbpA</fullName>
    </recommendedName>
</protein>
<evidence type="ECO:0000313" key="1">
    <source>
        <dbReference type="EMBL" id="MDQ0229318.1"/>
    </source>
</evidence>